<dbReference type="OrthoDB" id="9808024at2"/>
<evidence type="ECO:0000313" key="5">
    <source>
        <dbReference type="Proteomes" id="UP000186391"/>
    </source>
</evidence>
<dbReference type="RefSeq" id="WP_073555375.1">
    <property type="nucleotide sequence ID" value="NZ_MRCA01000003.1"/>
</dbReference>
<dbReference type="InterPro" id="IPR001926">
    <property type="entry name" value="TrpB-like_PALP"/>
</dbReference>
<evidence type="ECO:0000256" key="2">
    <source>
        <dbReference type="ARBA" id="ARBA00022898"/>
    </source>
</evidence>
<evidence type="ECO:0000259" key="3">
    <source>
        <dbReference type="Pfam" id="PF00291"/>
    </source>
</evidence>
<gene>
    <name evidence="4" type="ORF">NIES592_07750</name>
</gene>
<keyword evidence="5" id="KW-1185">Reference proteome</keyword>
<dbReference type="SUPFAM" id="SSF53686">
    <property type="entry name" value="Tryptophan synthase beta subunit-like PLP-dependent enzymes"/>
    <property type="match status" value="1"/>
</dbReference>
<dbReference type="EMBL" id="MRCA01000003">
    <property type="protein sequence ID" value="OKH14772.1"/>
    <property type="molecule type" value="Genomic_DNA"/>
</dbReference>
<dbReference type="InterPro" id="IPR036052">
    <property type="entry name" value="TrpB-like_PALP_sf"/>
</dbReference>
<accession>A0A1U7H194</accession>
<dbReference type="Pfam" id="PF00291">
    <property type="entry name" value="PALP"/>
    <property type="match status" value="1"/>
</dbReference>
<comment type="caution">
    <text evidence="4">The sequence shown here is derived from an EMBL/GenBank/DDBJ whole genome shotgun (WGS) entry which is preliminary data.</text>
</comment>
<evidence type="ECO:0000313" key="4">
    <source>
        <dbReference type="EMBL" id="OKH14772.1"/>
    </source>
</evidence>
<organism evidence="4 5">
    <name type="scientific">Fischerella major NIES-592</name>
    <dbReference type="NCBI Taxonomy" id="210994"/>
    <lineage>
        <taxon>Bacteria</taxon>
        <taxon>Bacillati</taxon>
        <taxon>Cyanobacteriota</taxon>
        <taxon>Cyanophyceae</taxon>
        <taxon>Nostocales</taxon>
        <taxon>Hapalosiphonaceae</taxon>
        <taxon>Fischerella</taxon>
    </lineage>
</organism>
<dbReference type="Proteomes" id="UP000186391">
    <property type="component" value="Unassembled WGS sequence"/>
</dbReference>
<feature type="domain" description="Tryptophan synthase beta chain-like PALP" evidence="3">
    <location>
        <begin position="32"/>
        <end position="324"/>
    </location>
</feature>
<keyword evidence="2" id="KW-0663">Pyridoxal phosphate</keyword>
<reference evidence="4 5" key="1">
    <citation type="submission" date="2016-11" db="EMBL/GenBank/DDBJ databases">
        <title>Draft Genome Sequences of Nine Cyanobacterial Strains from Diverse Habitats.</title>
        <authorList>
            <person name="Zhu T."/>
            <person name="Hou S."/>
            <person name="Lu X."/>
            <person name="Hess W.R."/>
        </authorList>
    </citation>
    <scope>NUCLEOTIDE SEQUENCE [LARGE SCALE GENOMIC DNA]</scope>
    <source>
        <strain evidence="4 5">NIES-592</strain>
    </source>
</reference>
<sequence length="365" mass="39805">MNYLAKSSSFESIVNSQWNHDRKWKTTTATDVTQALGNVPIVKLKNISPVCAISECLLKLESCNPGGSIKEKNAVYLVTRAEEEGLLVPGGTIIESSSGNFGVGLAMVGAVRGYRVMIVVDAKTAPPFRRMLKAYGAELVDVPLDEADESGSMQKARMKRARELAATIPNAWYPCQHLNPLNTEAHSYYTAREIEAYFADNLDAVVVGVSTAGQIMGIARYLKPRFPKTRIVGVDVVGSVIMGTPAKPYKMTGIGLSFFPPNLDLSLLDRAYIVPEDLAYSVCHILARREGLLLGASTGAIVAGGLHLARDLGEGARILMINPDRGDRYLETVYDADWLDHHGFTLKQGKRLEDAIASLTPLYFK</sequence>
<proteinExistence type="predicted"/>
<dbReference type="Gene3D" id="3.40.50.1100">
    <property type="match status" value="2"/>
</dbReference>
<evidence type="ECO:0000256" key="1">
    <source>
        <dbReference type="ARBA" id="ARBA00001933"/>
    </source>
</evidence>
<protein>
    <submittedName>
        <fullName evidence="4">Cysteine synthase</fullName>
    </submittedName>
</protein>
<name>A0A1U7H194_9CYAN</name>
<dbReference type="CDD" id="cd01561">
    <property type="entry name" value="CBS_like"/>
    <property type="match status" value="1"/>
</dbReference>
<dbReference type="AlphaFoldDB" id="A0A1U7H194"/>
<comment type="cofactor">
    <cofactor evidence="1">
        <name>pyridoxal 5'-phosphate</name>
        <dbReference type="ChEBI" id="CHEBI:597326"/>
    </cofactor>
</comment>
<dbReference type="GO" id="GO:1901605">
    <property type="term" value="P:alpha-amino acid metabolic process"/>
    <property type="evidence" value="ECO:0007669"/>
    <property type="project" value="UniProtKB-ARBA"/>
</dbReference>
<dbReference type="InterPro" id="IPR050214">
    <property type="entry name" value="Cys_Synth/Cystath_Beta-Synth"/>
</dbReference>
<dbReference type="PANTHER" id="PTHR10314">
    <property type="entry name" value="CYSTATHIONINE BETA-SYNTHASE"/>
    <property type="match status" value="1"/>
</dbReference>